<name>A0A6N1VL77_9HYPH</name>
<evidence type="ECO:0000256" key="7">
    <source>
        <dbReference type="ARBA" id="ARBA00023136"/>
    </source>
</evidence>
<evidence type="ECO:0000256" key="4">
    <source>
        <dbReference type="ARBA" id="ARBA00022475"/>
    </source>
</evidence>
<dbReference type="GO" id="GO:0005886">
    <property type="term" value="C:plasma membrane"/>
    <property type="evidence" value="ECO:0007669"/>
    <property type="project" value="UniProtKB-SubCell"/>
</dbReference>
<dbReference type="RefSeq" id="WP_175277860.1">
    <property type="nucleotide sequence ID" value="NZ_CP054836.1"/>
</dbReference>
<dbReference type="Proteomes" id="UP000509367">
    <property type="component" value="Chromosome"/>
</dbReference>
<keyword evidence="5 8" id="KW-0812">Transmembrane</keyword>
<protein>
    <submittedName>
        <fullName evidence="9">AEC family transporter</fullName>
    </submittedName>
</protein>
<dbReference type="GO" id="GO:0055085">
    <property type="term" value="P:transmembrane transport"/>
    <property type="evidence" value="ECO:0007669"/>
    <property type="project" value="InterPro"/>
</dbReference>
<sequence length="315" mass="32839">MLTILVTVAPVFLLIATGWGAVKSGYLPGGLADALNGFAVKIAVPVLLFRALERLDFSAAFSPPLLLSFYAGAFTCFAVGIVLARRVFGRRPGESVAVGFSATFSNSVLLGLAIIERSHGAGPLTPAFGIIALHAPLLYAVGMLTMELMRRGGRTLTETLAVAGRSIIANTLMIGILAGAIVNVTGHWLPEPVMAAVDMIASAAIPVALVGIGAAMTRYRLRADLAEAGMVTVLSLLLHPAIAFGLSHYVFHLPADAVLAAVTLAAMPPGMNIYLFAVMYDRAVNLAASAFLLATTLSVLTVTVWLYLLNLAVPG</sequence>
<evidence type="ECO:0000313" key="10">
    <source>
        <dbReference type="Proteomes" id="UP000509367"/>
    </source>
</evidence>
<evidence type="ECO:0000256" key="3">
    <source>
        <dbReference type="ARBA" id="ARBA00022448"/>
    </source>
</evidence>
<feature type="transmembrane region" description="Helical" evidence="8">
    <location>
        <begin position="167"/>
        <end position="189"/>
    </location>
</feature>
<keyword evidence="7 8" id="KW-0472">Membrane</keyword>
<evidence type="ECO:0000256" key="6">
    <source>
        <dbReference type="ARBA" id="ARBA00022989"/>
    </source>
</evidence>
<organism evidence="9 10">
    <name type="scientific">Oricola thermophila</name>
    <dbReference type="NCBI Taxonomy" id="2742145"/>
    <lineage>
        <taxon>Bacteria</taxon>
        <taxon>Pseudomonadati</taxon>
        <taxon>Pseudomonadota</taxon>
        <taxon>Alphaproteobacteria</taxon>
        <taxon>Hyphomicrobiales</taxon>
        <taxon>Ahrensiaceae</taxon>
        <taxon>Oricola</taxon>
    </lineage>
</organism>
<keyword evidence="3" id="KW-0813">Transport</keyword>
<feature type="transmembrane region" description="Helical" evidence="8">
    <location>
        <begin position="195"/>
        <end position="216"/>
    </location>
</feature>
<feature type="transmembrane region" description="Helical" evidence="8">
    <location>
        <begin position="65"/>
        <end position="84"/>
    </location>
</feature>
<evidence type="ECO:0000256" key="5">
    <source>
        <dbReference type="ARBA" id="ARBA00022692"/>
    </source>
</evidence>
<keyword evidence="6 8" id="KW-1133">Transmembrane helix</keyword>
<proteinExistence type="inferred from homology"/>
<comment type="similarity">
    <text evidence="2">Belongs to the auxin efflux carrier (TC 2.A.69) family.</text>
</comment>
<feature type="transmembrane region" description="Helical" evidence="8">
    <location>
        <begin position="127"/>
        <end position="146"/>
    </location>
</feature>
<reference evidence="9 10" key="1">
    <citation type="submission" date="2020-06" db="EMBL/GenBank/DDBJ databases">
        <title>Oricola thermophila sp. nov. isolated from a tidal sediments.</title>
        <authorList>
            <person name="Kwon K.K."/>
            <person name="Yang S.-H."/>
            <person name="Park M.-J."/>
        </authorList>
    </citation>
    <scope>NUCLEOTIDE SEQUENCE [LARGE SCALE GENOMIC DNA]</scope>
    <source>
        <strain evidence="9 10">MEBiC13590</strain>
    </source>
</reference>
<dbReference type="PANTHER" id="PTHR36838">
    <property type="entry name" value="AUXIN EFFLUX CARRIER FAMILY PROTEIN"/>
    <property type="match status" value="1"/>
</dbReference>
<dbReference type="InterPro" id="IPR038770">
    <property type="entry name" value="Na+/solute_symporter_sf"/>
</dbReference>
<evidence type="ECO:0000256" key="8">
    <source>
        <dbReference type="SAM" id="Phobius"/>
    </source>
</evidence>
<dbReference type="Gene3D" id="1.20.1530.20">
    <property type="match status" value="1"/>
</dbReference>
<feature type="transmembrane region" description="Helical" evidence="8">
    <location>
        <begin position="257"/>
        <end position="277"/>
    </location>
</feature>
<dbReference type="KEGG" id="orm:HTY61_16665"/>
<feature type="transmembrane region" description="Helical" evidence="8">
    <location>
        <begin position="284"/>
        <end position="308"/>
    </location>
</feature>
<dbReference type="PANTHER" id="PTHR36838:SF3">
    <property type="entry name" value="TRANSPORTER AUXIN EFFLUX CARRIER EC FAMILY"/>
    <property type="match status" value="1"/>
</dbReference>
<evidence type="ECO:0000256" key="2">
    <source>
        <dbReference type="ARBA" id="ARBA00010145"/>
    </source>
</evidence>
<gene>
    <name evidence="9" type="ORF">HTY61_16665</name>
</gene>
<feature type="transmembrane region" description="Helical" evidence="8">
    <location>
        <begin position="228"/>
        <end position="251"/>
    </location>
</feature>
<dbReference type="InterPro" id="IPR004776">
    <property type="entry name" value="Mem_transp_PIN-like"/>
</dbReference>
<accession>A0A6N1VL77</accession>
<evidence type="ECO:0000313" key="9">
    <source>
        <dbReference type="EMBL" id="QKV19969.1"/>
    </source>
</evidence>
<dbReference type="AlphaFoldDB" id="A0A6N1VL77"/>
<dbReference type="Pfam" id="PF03547">
    <property type="entry name" value="Mem_trans"/>
    <property type="match status" value="1"/>
</dbReference>
<keyword evidence="10" id="KW-1185">Reference proteome</keyword>
<comment type="subcellular location">
    <subcellularLocation>
        <location evidence="1">Cell membrane</location>
        <topology evidence="1">Multi-pass membrane protein</topology>
    </subcellularLocation>
</comment>
<dbReference type="EMBL" id="CP054836">
    <property type="protein sequence ID" value="QKV19969.1"/>
    <property type="molecule type" value="Genomic_DNA"/>
</dbReference>
<keyword evidence="4" id="KW-1003">Cell membrane</keyword>
<evidence type="ECO:0000256" key="1">
    <source>
        <dbReference type="ARBA" id="ARBA00004651"/>
    </source>
</evidence>
<feature type="transmembrane region" description="Helical" evidence="8">
    <location>
        <begin position="96"/>
        <end position="115"/>
    </location>
</feature>